<organism evidence="1 2">
    <name type="scientific">Eucalyptus globulus</name>
    <name type="common">Tasmanian blue gum</name>
    <dbReference type="NCBI Taxonomy" id="34317"/>
    <lineage>
        <taxon>Eukaryota</taxon>
        <taxon>Viridiplantae</taxon>
        <taxon>Streptophyta</taxon>
        <taxon>Embryophyta</taxon>
        <taxon>Tracheophyta</taxon>
        <taxon>Spermatophyta</taxon>
        <taxon>Magnoliopsida</taxon>
        <taxon>eudicotyledons</taxon>
        <taxon>Gunneridae</taxon>
        <taxon>Pentapetalae</taxon>
        <taxon>rosids</taxon>
        <taxon>malvids</taxon>
        <taxon>Myrtales</taxon>
        <taxon>Myrtaceae</taxon>
        <taxon>Myrtoideae</taxon>
        <taxon>Eucalypteae</taxon>
        <taxon>Eucalyptus</taxon>
    </lineage>
</organism>
<reference evidence="1 2" key="1">
    <citation type="submission" date="2024-11" db="EMBL/GenBank/DDBJ databases">
        <title>Chromosome-level genome assembly of Eucalyptus globulus Labill. provides insights into its genome evolution.</title>
        <authorList>
            <person name="Li X."/>
        </authorList>
    </citation>
    <scope>NUCLEOTIDE SEQUENCE [LARGE SCALE GENOMIC DNA]</scope>
    <source>
        <strain evidence="1">CL2024</strain>
        <tissue evidence="1">Fresh tender leaves</tissue>
    </source>
</reference>
<name>A0ABD3JEE5_EUCGL</name>
<gene>
    <name evidence="1" type="ORF">ACJRO7_030659</name>
</gene>
<dbReference type="AlphaFoldDB" id="A0ABD3JEE5"/>
<dbReference type="Proteomes" id="UP001634007">
    <property type="component" value="Unassembled WGS sequence"/>
</dbReference>
<dbReference type="EMBL" id="JBJKBG010000008">
    <property type="protein sequence ID" value="KAL3725660.1"/>
    <property type="molecule type" value="Genomic_DNA"/>
</dbReference>
<accession>A0ABD3JEE5</accession>
<comment type="caution">
    <text evidence="1">The sequence shown here is derived from an EMBL/GenBank/DDBJ whole genome shotgun (WGS) entry which is preliminary data.</text>
</comment>
<keyword evidence="2" id="KW-1185">Reference proteome</keyword>
<proteinExistence type="predicted"/>
<protein>
    <submittedName>
        <fullName evidence="1">Uncharacterized protein</fullName>
    </submittedName>
</protein>
<sequence>MMLRDSNSSAVPAKGLHMYAWGLTEDKSRHASSGITYSSSDLGVQEETANFTGSFKTLTSPSLVTPHKFVAYEVCYKESISRVLELKRFWRITSTNCLGSCNKRSLWKVKP</sequence>
<evidence type="ECO:0000313" key="1">
    <source>
        <dbReference type="EMBL" id="KAL3725660.1"/>
    </source>
</evidence>
<evidence type="ECO:0000313" key="2">
    <source>
        <dbReference type="Proteomes" id="UP001634007"/>
    </source>
</evidence>